<dbReference type="SMART" id="SM00369">
    <property type="entry name" value="LRR_TYP"/>
    <property type="match status" value="10"/>
</dbReference>
<feature type="region of interest" description="Disordered" evidence="11">
    <location>
        <begin position="733"/>
        <end position="755"/>
    </location>
</feature>
<evidence type="ECO:0000259" key="14">
    <source>
        <dbReference type="PROSITE" id="PS50835"/>
    </source>
</evidence>
<evidence type="ECO:0000256" key="7">
    <source>
        <dbReference type="ARBA" id="ARBA00022989"/>
    </source>
</evidence>
<keyword evidence="3" id="KW-0433">Leucine-rich repeat</keyword>
<comment type="subcellular location">
    <subcellularLocation>
        <location evidence="1">Cell membrane</location>
    </subcellularLocation>
</comment>
<feature type="transmembrane region" description="Helical" evidence="12">
    <location>
        <begin position="675"/>
        <end position="699"/>
    </location>
</feature>
<evidence type="ECO:0000313" key="15">
    <source>
        <dbReference type="EMBL" id="JAV60334.1"/>
    </source>
</evidence>
<protein>
    <recommendedName>
        <fullName evidence="14">Ig-like domain-containing protein</fullName>
    </recommendedName>
</protein>
<dbReference type="InterPro" id="IPR003599">
    <property type="entry name" value="Ig_sub"/>
</dbReference>
<evidence type="ECO:0000256" key="10">
    <source>
        <dbReference type="ARBA" id="ARBA00023180"/>
    </source>
</evidence>
<dbReference type="InterPro" id="IPR000483">
    <property type="entry name" value="Cys-rich_flank_reg_C"/>
</dbReference>
<dbReference type="Pfam" id="PF13855">
    <property type="entry name" value="LRR_8"/>
    <property type="match status" value="4"/>
</dbReference>
<dbReference type="GO" id="GO:0005886">
    <property type="term" value="C:plasma membrane"/>
    <property type="evidence" value="ECO:0007669"/>
    <property type="project" value="UniProtKB-SubCell"/>
</dbReference>
<keyword evidence="8 12" id="KW-0472">Membrane</keyword>
<dbReference type="InterPro" id="IPR003591">
    <property type="entry name" value="Leu-rich_rpt_typical-subtyp"/>
</dbReference>
<feature type="domain" description="Ig-like" evidence="14">
    <location>
        <begin position="381"/>
        <end position="479"/>
    </location>
</feature>
<organism evidence="15">
    <name type="scientific">Photinus pyralis</name>
    <name type="common">Common eastern firefly</name>
    <name type="synonym">Lampyris pyralis</name>
    <dbReference type="NCBI Taxonomy" id="7054"/>
    <lineage>
        <taxon>Eukaryota</taxon>
        <taxon>Metazoa</taxon>
        <taxon>Ecdysozoa</taxon>
        <taxon>Arthropoda</taxon>
        <taxon>Hexapoda</taxon>
        <taxon>Insecta</taxon>
        <taxon>Pterygota</taxon>
        <taxon>Neoptera</taxon>
        <taxon>Endopterygota</taxon>
        <taxon>Coleoptera</taxon>
        <taxon>Polyphaga</taxon>
        <taxon>Elateriformia</taxon>
        <taxon>Elateroidea</taxon>
        <taxon>Lampyridae</taxon>
        <taxon>Lampyrinae</taxon>
        <taxon>Photinus</taxon>
    </lineage>
</organism>
<dbReference type="InterPro" id="IPR000372">
    <property type="entry name" value="LRRNT"/>
</dbReference>
<keyword evidence="10" id="KW-0325">Glycoprotein</keyword>
<dbReference type="PROSITE" id="PS50835">
    <property type="entry name" value="IG_LIKE"/>
    <property type="match status" value="3"/>
</dbReference>
<dbReference type="InterPro" id="IPR007110">
    <property type="entry name" value="Ig-like_dom"/>
</dbReference>
<evidence type="ECO:0000256" key="12">
    <source>
        <dbReference type="SAM" id="Phobius"/>
    </source>
</evidence>
<dbReference type="Gene3D" id="3.80.10.10">
    <property type="entry name" value="Ribonuclease Inhibitor"/>
    <property type="match status" value="3"/>
</dbReference>
<accession>A0A1Y1KG52</accession>
<feature type="chain" id="PRO_5012553298" description="Ig-like domain-containing protein" evidence="13">
    <location>
        <begin position="21"/>
        <end position="836"/>
    </location>
</feature>
<dbReference type="InterPro" id="IPR032675">
    <property type="entry name" value="LRR_dom_sf"/>
</dbReference>
<evidence type="ECO:0000256" key="6">
    <source>
        <dbReference type="ARBA" id="ARBA00022737"/>
    </source>
</evidence>
<dbReference type="SUPFAM" id="SSF48726">
    <property type="entry name" value="Immunoglobulin"/>
    <property type="match status" value="3"/>
</dbReference>
<dbReference type="PROSITE" id="PS51450">
    <property type="entry name" value="LRR"/>
    <property type="match status" value="2"/>
</dbReference>
<feature type="compositionally biased region" description="Basic and acidic residues" evidence="11">
    <location>
        <begin position="809"/>
        <end position="826"/>
    </location>
</feature>
<dbReference type="AlphaFoldDB" id="A0A1Y1KG52"/>
<dbReference type="CDD" id="cd00096">
    <property type="entry name" value="Ig"/>
    <property type="match status" value="1"/>
</dbReference>
<evidence type="ECO:0000256" key="9">
    <source>
        <dbReference type="ARBA" id="ARBA00023157"/>
    </source>
</evidence>
<dbReference type="Gene3D" id="2.60.40.10">
    <property type="entry name" value="Immunoglobulins"/>
    <property type="match status" value="3"/>
</dbReference>
<dbReference type="Pfam" id="PF01462">
    <property type="entry name" value="LRRNT"/>
    <property type="match status" value="1"/>
</dbReference>
<keyword evidence="6" id="KW-0677">Repeat</keyword>
<dbReference type="SMART" id="SM00013">
    <property type="entry name" value="LRRNT"/>
    <property type="match status" value="1"/>
</dbReference>
<evidence type="ECO:0000256" key="3">
    <source>
        <dbReference type="ARBA" id="ARBA00022614"/>
    </source>
</evidence>
<dbReference type="SMART" id="SM00082">
    <property type="entry name" value="LRRCT"/>
    <property type="match status" value="1"/>
</dbReference>
<keyword evidence="4 12" id="KW-0812">Transmembrane</keyword>
<reference evidence="15" key="1">
    <citation type="journal article" date="2016" name="Sci. Rep.">
        <title>Molecular characterization of firefly nuptial gifts: a multi-omics approach sheds light on postcopulatory sexual selection.</title>
        <authorList>
            <person name="Al-Wathiqui N."/>
            <person name="Fallon T.R."/>
            <person name="South A."/>
            <person name="Weng J.K."/>
            <person name="Lewis S.M."/>
        </authorList>
    </citation>
    <scope>NUCLEOTIDE SEQUENCE</scope>
</reference>
<dbReference type="Pfam" id="PF13927">
    <property type="entry name" value="Ig_3"/>
    <property type="match status" value="1"/>
</dbReference>
<evidence type="ECO:0000256" key="2">
    <source>
        <dbReference type="ARBA" id="ARBA00022475"/>
    </source>
</evidence>
<dbReference type="InterPro" id="IPR036179">
    <property type="entry name" value="Ig-like_dom_sf"/>
</dbReference>
<proteinExistence type="predicted"/>
<dbReference type="SMART" id="SM00408">
    <property type="entry name" value="IGc2"/>
    <property type="match status" value="3"/>
</dbReference>
<dbReference type="EMBL" id="GEZM01084992">
    <property type="protein sequence ID" value="JAV60334.1"/>
    <property type="molecule type" value="Transcribed_RNA"/>
</dbReference>
<dbReference type="Pfam" id="PF07679">
    <property type="entry name" value="I-set"/>
    <property type="match status" value="2"/>
</dbReference>
<dbReference type="PANTHER" id="PTHR45842">
    <property type="entry name" value="SYNAPTIC ADHESION-LIKE MOLECULE SALM"/>
    <property type="match status" value="1"/>
</dbReference>
<dbReference type="FunFam" id="3.80.10.10:FF:000023">
    <property type="entry name" value="Leucine rich repeats and immunoglobulin like domains 3"/>
    <property type="match status" value="1"/>
</dbReference>
<evidence type="ECO:0000256" key="1">
    <source>
        <dbReference type="ARBA" id="ARBA00004236"/>
    </source>
</evidence>
<dbReference type="SMART" id="SM00365">
    <property type="entry name" value="LRR_SD22"/>
    <property type="match status" value="4"/>
</dbReference>
<dbReference type="InterPro" id="IPR001611">
    <property type="entry name" value="Leu-rich_rpt"/>
</dbReference>
<evidence type="ECO:0000256" key="11">
    <source>
        <dbReference type="SAM" id="MobiDB-lite"/>
    </source>
</evidence>
<keyword evidence="5 13" id="KW-0732">Signal</keyword>
<dbReference type="FunFam" id="3.80.10.10:FF:001438">
    <property type="entry name" value="Uncharacterized protein"/>
    <property type="match status" value="1"/>
</dbReference>
<dbReference type="FunFam" id="2.60.40.10:FF:000161">
    <property type="entry name" value="Leucine rich repeats and immunoglobulin like domains 2"/>
    <property type="match status" value="1"/>
</dbReference>
<feature type="signal peptide" evidence="13">
    <location>
        <begin position="1"/>
        <end position="20"/>
    </location>
</feature>
<name>A0A1Y1KG52_PHOPY</name>
<dbReference type="SUPFAM" id="SSF52058">
    <property type="entry name" value="L domain-like"/>
    <property type="match status" value="1"/>
</dbReference>
<keyword evidence="9" id="KW-1015">Disulfide bond</keyword>
<evidence type="ECO:0000256" key="13">
    <source>
        <dbReference type="SAM" id="SignalP"/>
    </source>
</evidence>
<keyword evidence="2" id="KW-1003">Cell membrane</keyword>
<dbReference type="FunFam" id="2.60.40.10:FF:000150">
    <property type="entry name" value="Leucine rich repeats and immunoglobulin like domains 3"/>
    <property type="match status" value="1"/>
</dbReference>
<dbReference type="InterPro" id="IPR013783">
    <property type="entry name" value="Ig-like_fold"/>
</dbReference>
<evidence type="ECO:0000256" key="8">
    <source>
        <dbReference type="ARBA" id="ARBA00023136"/>
    </source>
</evidence>
<dbReference type="SMART" id="SM00409">
    <property type="entry name" value="IG"/>
    <property type="match status" value="3"/>
</dbReference>
<evidence type="ECO:0000256" key="5">
    <source>
        <dbReference type="ARBA" id="ARBA00022729"/>
    </source>
</evidence>
<dbReference type="PANTHER" id="PTHR45842:SF21">
    <property type="entry name" value="IG-LIKE DOMAIN-CONTAINING PROTEIN"/>
    <property type="match status" value="1"/>
</dbReference>
<feature type="domain" description="Ig-like" evidence="14">
    <location>
        <begin position="484"/>
        <end position="573"/>
    </location>
</feature>
<feature type="region of interest" description="Disordered" evidence="11">
    <location>
        <begin position="793"/>
        <end position="836"/>
    </location>
</feature>
<sequence>MVGVFYLVIIIHYLCSSINCAKDCPKTCTCLGDIVSCSQKNLKTIPLDIPKWTSQLNLNNNRVQAFNSETFRNLSQLTELKLNKNKIRVIPKDAFNNLKRLKILELSRNQLEDIEALTFKPLEQLTTLRLKRNHISELKDGAFFGLNKIKSLMLDYNSIQVISKSWLYGLRNLKELTFSHNKISDIHVDAWDVCKELLTLDLSFNHLKAIQKDTFKHLEKLQKLLLNNNNITLIKEEAFDHLPNLKILQLSNNHISWAVEDANGVFSSLNNLMKFSIASNNIKLVNRNAFKGLGSVTYLDMSNNNITTIEKNAFMEMPSLQEINLNTTVLLCDCNLRWFYDWLILKQFQVQTICSYPEELSGKSLLAIAASNFTCVDLPKPRLIEEPKLEIMALKGENISLSCKAMSSAAGPMNFIWKKDNVELINADVNLKTATYDAKNIESTSILSIYKVKHSDAGKYQCVVFNEFGTTYSQKASISVLIFPTFVKIPQNLTIKAGATARLECAAHGEPFPEIAWQKDGGNDFPAARERRMHVMPTDDVFFIVNAKPSDMGVYSCTANNAAGTVVANATLTIEEMPSFVKPMENKEITAGESVVLQCMAGGIPKPSILWLKDGGPIYATERHFFTAEDQLMIIVDTVLSDAGTYQCRLNNSLGTEIDYSELLVKPGVNIDNELMGIIIITVVCCAVLTSVVWVVIIYQTRKRLHPTKIPMPVIEPAALDFANKTMSQFADNTSEHSSCKDSGTGDSAKRSNDDLLPGDEYTLIINENNSDDRNVPVRTASLVYLVADTNNSHTPLLHKDGPSYPRSTNHDRLEEEKLSNSDIKIDTISVSNPDD</sequence>
<feature type="domain" description="Ig-like" evidence="14">
    <location>
        <begin position="578"/>
        <end position="659"/>
    </location>
</feature>
<keyword evidence="7 12" id="KW-1133">Transmembrane helix</keyword>
<evidence type="ECO:0000256" key="4">
    <source>
        <dbReference type="ARBA" id="ARBA00022692"/>
    </source>
</evidence>
<dbReference type="InterPro" id="IPR013098">
    <property type="entry name" value="Ig_I-set"/>
</dbReference>
<dbReference type="InterPro" id="IPR003598">
    <property type="entry name" value="Ig_sub2"/>
</dbReference>
<dbReference type="InterPro" id="IPR050467">
    <property type="entry name" value="LRFN"/>
</dbReference>